<feature type="signal peptide" evidence="4">
    <location>
        <begin position="1"/>
        <end position="20"/>
    </location>
</feature>
<feature type="region of interest" description="Disordered" evidence="3">
    <location>
        <begin position="405"/>
        <end position="460"/>
    </location>
</feature>
<proteinExistence type="predicted"/>
<evidence type="ECO:0000256" key="4">
    <source>
        <dbReference type="SAM" id="SignalP"/>
    </source>
</evidence>
<feature type="compositionally biased region" description="Polar residues" evidence="3">
    <location>
        <begin position="617"/>
        <end position="633"/>
    </location>
</feature>
<evidence type="ECO:0000256" key="1">
    <source>
        <dbReference type="ARBA" id="ARBA00022460"/>
    </source>
</evidence>
<feature type="region of interest" description="Disordered" evidence="3">
    <location>
        <begin position="590"/>
        <end position="647"/>
    </location>
</feature>
<feature type="compositionally biased region" description="Low complexity" evidence="3">
    <location>
        <begin position="288"/>
        <end position="301"/>
    </location>
</feature>
<evidence type="ECO:0000313" key="5">
    <source>
        <dbReference type="EMBL" id="GFG34421.1"/>
    </source>
</evidence>
<feature type="compositionally biased region" description="Polar residues" evidence="3">
    <location>
        <begin position="350"/>
        <end position="362"/>
    </location>
</feature>
<protein>
    <submittedName>
        <fullName evidence="5">Uncharacterized protein</fullName>
    </submittedName>
</protein>
<dbReference type="InterPro" id="IPR031311">
    <property type="entry name" value="CHIT_BIND_RR_consensus"/>
</dbReference>
<dbReference type="GO" id="GO:0062129">
    <property type="term" value="C:chitin-based extracellular matrix"/>
    <property type="evidence" value="ECO:0007669"/>
    <property type="project" value="TreeGrafter"/>
</dbReference>
<reference evidence="6" key="1">
    <citation type="submission" date="2020-01" db="EMBL/GenBank/DDBJ databases">
        <title>Draft genome sequence of the Termite Coptotermes fromosanus.</title>
        <authorList>
            <person name="Itakura S."/>
            <person name="Yosikawa Y."/>
            <person name="Umezawa K."/>
        </authorList>
    </citation>
    <scope>NUCLEOTIDE SEQUENCE [LARGE SCALE GENOMIC DNA]</scope>
</reference>
<dbReference type="Pfam" id="PF00379">
    <property type="entry name" value="Chitin_bind_4"/>
    <property type="match status" value="8"/>
</dbReference>
<feature type="region of interest" description="Disordered" evidence="3">
    <location>
        <begin position="227"/>
        <end position="258"/>
    </location>
</feature>
<dbReference type="PROSITE" id="PS00233">
    <property type="entry name" value="CHIT_BIND_RR_1"/>
    <property type="match status" value="2"/>
</dbReference>
<keyword evidence="6" id="KW-1185">Reference proteome</keyword>
<feature type="compositionally biased region" description="Polar residues" evidence="3">
    <location>
        <begin position="405"/>
        <end position="422"/>
    </location>
</feature>
<feature type="compositionally biased region" description="Polar residues" evidence="3">
    <location>
        <begin position="722"/>
        <end position="731"/>
    </location>
</feature>
<dbReference type="AlphaFoldDB" id="A0A6L2PP66"/>
<feature type="compositionally biased region" description="Low complexity" evidence="3">
    <location>
        <begin position="202"/>
        <end position="214"/>
    </location>
</feature>
<feature type="compositionally biased region" description="Polar residues" evidence="3">
    <location>
        <begin position="437"/>
        <end position="446"/>
    </location>
</feature>
<evidence type="ECO:0000256" key="2">
    <source>
        <dbReference type="PROSITE-ProRule" id="PRU00497"/>
    </source>
</evidence>
<feature type="compositionally biased region" description="Polar residues" evidence="3">
    <location>
        <begin position="333"/>
        <end position="344"/>
    </location>
</feature>
<accession>A0A6L2PP66</accession>
<evidence type="ECO:0000313" key="6">
    <source>
        <dbReference type="Proteomes" id="UP000502823"/>
    </source>
</evidence>
<keyword evidence="1 2" id="KW-0193">Cuticle</keyword>
<feature type="region of interest" description="Disordered" evidence="3">
    <location>
        <begin position="152"/>
        <end position="171"/>
    </location>
</feature>
<organism evidence="5 6">
    <name type="scientific">Coptotermes formosanus</name>
    <name type="common">Formosan subterranean termite</name>
    <dbReference type="NCBI Taxonomy" id="36987"/>
    <lineage>
        <taxon>Eukaryota</taxon>
        <taxon>Metazoa</taxon>
        <taxon>Ecdysozoa</taxon>
        <taxon>Arthropoda</taxon>
        <taxon>Hexapoda</taxon>
        <taxon>Insecta</taxon>
        <taxon>Pterygota</taxon>
        <taxon>Neoptera</taxon>
        <taxon>Polyneoptera</taxon>
        <taxon>Dictyoptera</taxon>
        <taxon>Blattodea</taxon>
        <taxon>Blattoidea</taxon>
        <taxon>Termitoidae</taxon>
        <taxon>Rhinotermitidae</taxon>
        <taxon>Coptotermes</taxon>
    </lineage>
</organism>
<feature type="region of interest" description="Disordered" evidence="3">
    <location>
        <begin position="714"/>
        <end position="774"/>
    </location>
</feature>
<comment type="caution">
    <text evidence="5">The sequence shown here is derived from an EMBL/GenBank/DDBJ whole genome shotgun (WGS) entry which is preliminary data.</text>
</comment>
<feature type="region of interest" description="Disordered" evidence="3">
    <location>
        <begin position="195"/>
        <end position="214"/>
    </location>
</feature>
<sequence length="873" mass="90898">MNMYSSPQALLLVLAVSTLGWEQLPAIPAGHRAEYYLLKDDGAYKFGYDTGEGQSAAVSADQSNEVRGQYAYVDSAGQRVSVAYTAGDSGFVPRLEEGGTAPGRGPQRGNAVASFKTPVGSGAVAAGYSQGDENYDANSDASYSFAIDTDSYKRTETSDAKGNIRGQYSYSSPAGGSHGLSYIAGEGTGFVVTSSDSTQGVGARSGPASSRLSSSYYTADTRSNLNNDGSYSFSYSTNDQSRQESADSHNNVRGSYSFKVKDGDTRRVDYTAGSATGFVATGSHLPISSEYSSSGQSSTTSDHTVSSPKESHPSSHSFFSGTGKPQGGAGSDGSYSFAYNTGDSSRQESADTGNNVRGSYTFKSKDDGKTRRVDYEAGAATGFIAKGSHLPSVLNPLSSISNGGHSGVFSSKSPNRDASGNFSDSGGEEASSGDASYSFSYNAGDQSRQESSDGQGNINGQYSFIGTDGVHRKVDYSAGTGKGFIAKVGSSGAPTSFGSFSQTPVTPYSSEAGISSTGIQSDGSYSFSYNAGEHSRQESGDAQNNVRGTYSFRAKDGGQTRRINYEAGATTGFIAKGTDLPAAVPPYGTESDYSSFLSQSSTRSDPAADSAPASASGVQSDGSYSFSYNTADQSRQESGDAKNNVRGSFTFKAKDDGKTRRVDYKAGANIGFIAEGAHIPEGLPEPFSVSDATGTVLSHSKHFTLSPHIGSLISEAPKSSDDSYSSYNAGDNSREESSDSQGINISHDDRSSGDASYSYSYQTDSSSKQESSDAQGNVAGTFSFLGGDGVSRSVHYTSRGNEGFVVSGEHLPKGVDGGAIGASAGFGPFDLATATVTPAYIKSQETNTANFRLQKFLPPESPKKFGYVLDTKV</sequence>
<feature type="region of interest" description="Disordered" evidence="3">
    <location>
        <begin position="288"/>
        <end position="369"/>
    </location>
</feature>
<dbReference type="EMBL" id="BLKM01000480">
    <property type="protein sequence ID" value="GFG34421.1"/>
    <property type="molecule type" value="Genomic_DNA"/>
</dbReference>
<feature type="compositionally biased region" description="Polar residues" evidence="3">
    <location>
        <begin position="591"/>
        <end position="603"/>
    </location>
</feature>
<keyword evidence="4" id="KW-0732">Signal</keyword>
<dbReference type="GO" id="GO:0008010">
    <property type="term" value="F:structural constituent of chitin-based larval cuticle"/>
    <property type="evidence" value="ECO:0007669"/>
    <property type="project" value="TreeGrafter"/>
</dbReference>
<feature type="region of interest" description="Disordered" evidence="3">
    <location>
        <begin position="525"/>
        <end position="545"/>
    </location>
</feature>
<feature type="compositionally biased region" description="Polar residues" evidence="3">
    <location>
        <begin position="227"/>
        <end position="240"/>
    </location>
</feature>
<feature type="chain" id="PRO_5026968845" evidence="4">
    <location>
        <begin position="21"/>
        <end position="873"/>
    </location>
</feature>
<feature type="compositionally biased region" description="Low complexity" evidence="3">
    <location>
        <begin position="423"/>
        <end position="436"/>
    </location>
</feature>
<dbReference type="OrthoDB" id="6436213at2759"/>
<feature type="compositionally biased region" description="Low complexity" evidence="3">
    <location>
        <begin position="756"/>
        <end position="766"/>
    </location>
</feature>
<dbReference type="InterPro" id="IPR000618">
    <property type="entry name" value="Insect_cuticle"/>
</dbReference>
<dbReference type="PROSITE" id="PS51155">
    <property type="entry name" value="CHIT_BIND_RR_2"/>
    <property type="match status" value="8"/>
</dbReference>
<dbReference type="InterPro" id="IPR050468">
    <property type="entry name" value="Cuticle_Struct_Prot"/>
</dbReference>
<dbReference type="Proteomes" id="UP000502823">
    <property type="component" value="Unassembled WGS sequence"/>
</dbReference>
<dbReference type="InParanoid" id="A0A6L2PP66"/>
<evidence type="ECO:0000256" key="3">
    <source>
        <dbReference type="SAM" id="MobiDB-lite"/>
    </source>
</evidence>
<dbReference type="PRINTS" id="PR00947">
    <property type="entry name" value="CUTICLE"/>
</dbReference>
<name>A0A6L2PP66_COPFO</name>
<gene>
    <name evidence="5" type="ORF">Cfor_01282</name>
</gene>
<dbReference type="PANTHER" id="PTHR10380">
    <property type="entry name" value="CUTICLE PROTEIN"/>
    <property type="match status" value="1"/>
</dbReference>
<feature type="compositionally biased region" description="Low complexity" evidence="3">
    <location>
        <begin position="604"/>
        <end position="616"/>
    </location>
</feature>